<keyword evidence="3 8" id="KW-0813">Transport</keyword>
<feature type="repeat" description="Solcar" evidence="7">
    <location>
        <begin position="111"/>
        <end position="194"/>
    </location>
</feature>
<evidence type="ECO:0000256" key="2">
    <source>
        <dbReference type="ARBA" id="ARBA00006375"/>
    </source>
</evidence>
<organism evidence="10 11">
    <name type="scientific">Ditylenchus destructor</name>
    <dbReference type="NCBI Taxonomy" id="166010"/>
    <lineage>
        <taxon>Eukaryota</taxon>
        <taxon>Metazoa</taxon>
        <taxon>Ecdysozoa</taxon>
        <taxon>Nematoda</taxon>
        <taxon>Chromadorea</taxon>
        <taxon>Rhabditida</taxon>
        <taxon>Tylenchina</taxon>
        <taxon>Tylenchomorpha</taxon>
        <taxon>Sphaerularioidea</taxon>
        <taxon>Anguinidae</taxon>
        <taxon>Anguininae</taxon>
        <taxon>Ditylenchus</taxon>
    </lineage>
</organism>
<keyword evidence="9" id="KW-1133">Transmembrane helix</keyword>
<dbReference type="PROSITE" id="PS50920">
    <property type="entry name" value="SOLCAR"/>
    <property type="match status" value="3"/>
</dbReference>
<protein>
    <submittedName>
        <fullName evidence="10">Mitochondrial carrier protein domain-containing protein</fullName>
    </submittedName>
</protein>
<keyword evidence="5" id="KW-0677">Repeat</keyword>
<feature type="transmembrane region" description="Helical" evidence="9">
    <location>
        <begin position="209"/>
        <end position="229"/>
    </location>
</feature>
<evidence type="ECO:0000313" key="10">
    <source>
        <dbReference type="EMBL" id="KAI1712527.1"/>
    </source>
</evidence>
<dbReference type="Gene3D" id="1.50.40.10">
    <property type="entry name" value="Mitochondrial carrier domain"/>
    <property type="match status" value="1"/>
</dbReference>
<evidence type="ECO:0000256" key="3">
    <source>
        <dbReference type="ARBA" id="ARBA00022448"/>
    </source>
</evidence>
<feature type="transmembrane region" description="Helical" evidence="9">
    <location>
        <begin position="165"/>
        <end position="189"/>
    </location>
</feature>
<dbReference type="InterPro" id="IPR023395">
    <property type="entry name" value="MCP_dom_sf"/>
</dbReference>
<gene>
    <name evidence="10" type="ORF">DdX_09619</name>
</gene>
<feature type="repeat" description="Solcar" evidence="7">
    <location>
        <begin position="15"/>
        <end position="102"/>
    </location>
</feature>
<evidence type="ECO:0000256" key="8">
    <source>
        <dbReference type="RuleBase" id="RU000488"/>
    </source>
</evidence>
<evidence type="ECO:0000313" key="11">
    <source>
        <dbReference type="Proteomes" id="UP001201812"/>
    </source>
</evidence>
<comment type="subcellular location">
    <subcellularLocation>
        <location evidence="1">Membrane</location>
        <topology evidence="1">Multi-pass membrane protein</topology>
    </subcellularLocation>
</comment>
<dbReference type="GO" id="GO:0055085">
    <property type="term" value="P:transmembrane transport"/>
    <property type="evidence" value="ECO:0007669"/>
    <property type="project" value="InterPro"/>
</dbReference>
<dbReference type="Proteomes" id="UP001201812">
    <property type="component" value="Unassembled WGS sequence"/>
</dbReference>
<dbReference type="SUPFAM" id="SSF103506">
    <property type="entry name" value="Mitochondrial carrier"/>
    <property type="match status" value="1"/>
</dbReference>
<dbReference type="PRINTS" id="PR00926">
    <property type="entry name" value="MITOCARRIER"/>
</dbReference>
<keyword evidence="11" id="KW-1185">Reference proteome</keyword>
<dbReference type="AlphaFoldDB" id="A0AAD4N0T0"/>
<feature type="repeat" description="Solcar" evidence="7">
    <location>
        <begin position="203"/>
        <end position="289"/>
    </location>
</feature>
<dbReference type="InterPro" id="IPR002067">
    <property type="entry name" value="MCP"/>
</dbReference>
<comment type="caution">
    <text evidence="10">The sequence shown here is derived from an EMBL/GenBank/DDBJ whole genome shotgun (WGS) entry which is preliminary data.</text>
</comment>
<evidence type="ECO:0000256" key="5">
    <source>
        <dbReference type="ARBA" id="ARBA00022737"/>
    </source>
</evidence>
<reference evidence="10" key="1">
    <citation type="submission" date="2022-01" db="EMBL/GenBank/DDBJ databases">
        <title>Genome Sequence Resource for Two Populations of Ditylenchus destructor, the Migratory Endoparasitic Phytonematode.</title>
        <authorList>
            <person name="Zhang H."/>
            <person name="Lin R."/>
            <person name="Xie B."/>
        </authorList>
    </citation>
    <scope>NUCLEOTIDE SEQUENCE</scope>
    <source>
        <strain evidence="10">BazhouSP</strain>
    </source>
</reference>
<dbReference type="GO" id="GO:0016020">
    <property type="term" value="C:membrane"/>
    <property type="evidence" value="ECO:0007669"/>
    <property type="project" value="UniProtKB-SubCell"/>
</dbReference>
<evidence type="ECO:0000256" key="9">
    <source>
        <dbReference type="SAM" id="Phobius"/>
    </source>
</evidence>
<evidence type="ECO:0000256" key="7">
    <source>
        <dbReference type="PROSITE-ProRule" id="PRU00282"/>
    </source>
</evidence>
<keyword evidence="6 7" id="KW-0472">Membrane</keyword>
<sequence>MKTDGTLQEQAKSSQYVISSFISGALAAALAKTVIAPLDNTKLAFQISTSKKYSLKAALSFIRDTYHNYGFTALFRGNSAQMARIMPFAAFKFGSFEVYNKLLHVDEHGNLTPWRRLCCGTLAGLTATCITYPLDRARARLATMKEYKNLIDVFLKDYRRFGGSCFYVGMFPSLLGIIPYSGVSFFTYGTLRIHYKEYFGKDPGALENFGFGAISGVGGQILAYPLDIVRRRMQTGRLPPNEGVFFALFRIYRTEGFVGGLYKGLSMNWIKGPIASGIVFASYEFLKRFFVVIKLQ</sequence>
<accession>A0AAD4N0T0</accession>
<keyword evidence="4 7" id="KW-0812">Transmembrane</keyword>
<name>A0AAD4N0T0_9BILA</name>
<dbReference type="EMBL" id="JAKKPZ010000018">
    <property type="protein sequence ID" value="KAI1712527.1"/>
    <property type="molecule type" value="Genomic_DNA"/>
</dbReference>
<evidence type="ECO:0000256" key="4">
    <source>
        <dbReference type="ARBA" id="ARBA00022692"/>
    </source>
</evidence>
<evidence type="ECO:0000256" key="6">
    <source>
        <dbReference type="ARBA" id="ARBA00023136"/>
    </source>
</evidence>
<dbReference type="PANTHER" id="PTHR24089">
    <property type="entry name" value="SOLUTE CARRIER FAMILY 25"/>
    <property type="match status" value="1"/>
</dbReference>
<evidence type="ECO:0000256" key="1">
    <source>
        <dbReference type="ARBA" id="ARBA00004141"/>
    </source>
</evidence>
<proteinExistence type="inferred from homology"/>
<dbReference type="Pfam" id="PF00153">
    <property type="entry name" value="Mito_carr"/>
    <property type="match status" value="3"/>
</dbReference>
<dbReference type="InterPro" id="IPR018108">
    <property type="entry name" value="MCP_transmembrane"/>
</dbReference>
<comment type="similarity">
    <text evidence="2 8">Belongs to the mitochondrial carrier (TC 2.A.29) family.</text>
</comment>